<keyword evidence="2" id="KW-1185">Reference proteome</keyword>
<reference evidence="1 2" key="1">
    <citation type="journal article" date="2016" name="Nat. Commun.">
        <title>Extremotolerant tardigrade genome and improved radiotolerance of human cultured cells by tardigrade-unique protein.</title>
        <authorList>
            <person name="Hashimoto T."/>
            <person name="Horikawa D.D."/>
            <person name="Saito Y."/>
            <person name="Kuwahara H."/>
            <person name="Kozuka-Hata H."/>
            <person name="Shin-I T."/>
            <person name="Minakuchi Y."/>
            <person name="Ohishi K."/>
            <person name="Motoyama A."/>
            <person name="Aizu T."/>
            <person name="Enomoto A."/>
            <person name="Kondo K."/>
            <person name="Tanaka S."/>
            <person name="Hara Y."/>
            <person name="Koshikawa S."/>
            <person name="Sagara H."/>
            <person name="Miura T."/>
            <person name="Yokobori S."/>
            <person name="Miyagawa K."/>
            <person name="Suzuki Y."/>
            <person name="Kubo T."/>
            <person name="Oyama M."/>
            <person name="Kohara Y."/>
            <person name="Fujiyama A."/>
            <person name="Arakawa K."/>
            <person name="Katayama T."/>
            <person name="Toyoda A."/>
            <person name="Kunieda T."/>
        </authorList>
    </citation>
    <scope>NUCLEOTIDE SEQUENCE [LARGE SCALE GENOMIC DNA]</scope>
    <source>
        <strain evidence="1 2">YOKOZUNA-1</strain>
    </source>
</reference>
<organism evidence="1 2">
    <name type="scientific">Ramazzottius varieornatus</name>
    <name type="common">Water bear</name>
    <name type="synonym">Tardigrade</name>
    <dbReference type="NCBI Taxonomy" id="947166"/>
    <lineage>
        <taxon>Eukaryota</taxon>
        <taxon>Metazoa</taxon>
        <taxon>Ecdysozoa</taxon>
        <taxon>Tardigrada</taxon>
        <taxon>Eutardigrada</taxon>
        <taxon>Parachela</taxon>
        <taxon>Hypsibioidea</taxon>
        <taxon>Ramazzottiidae</taxon>
        <taxon>Ramazzottius</taxon>
    </lineage>
</organism>
<dbReference type="EMBL" id="BDGG01000003">
    <property type="protein sequence ID" value="GAU95271.1"/>
    <property type="molecule type" value="Genomic_DNA"/>
</dbReference>
<comment type="caution">
    <text evidence="1">The sequence shown here is derived from an EMBL/GenBank/DDBJ whole genome shotgun (WGS) entry which is preliminary data.</text>
</comment>
<name>A0A1D1V0L9_RAMVA</name>
<protein>
    <submittedName>
        <fullName evidence="1">Uncharacterized protein</fullName>
    </submittedName>
</protein>
<proteinExistence type="predicted"/>
<gene>
    <name evidence="1" type="primary">RvY_06917-1</name>
    <name evidence="1" type="synonym">RvY_06917.1</name>
    <name evidence="1" type="ORF">RvY_06917</name>
</gene>
<accession>A0A1D1V0L9</accession>
<dbReference type="Proteomes" id="UP000186922">
    <property type="component" value="Unassembled WGS sequence"/>
</dbReference>
<evidence type="ECO:0000313" key="1">
    <source>
        <dbReference type="EMBL" id="GAU95271.1"/>
    </source>
</evidence>
<evidence type="ECO:0000313" key="2">
    <source>
        <dbReference type="Proteomes" id="UP000186922"/>
    </source>
</evidence>
<sequence>MAETEQGGAKGTATTGVQQRCGWRFSTLPSAPGSVAPLPRRLYRSRHHQQHSLEHYDRFHRYQHHFPTRCWVHQLVSSTHFSG</sequence>
<dbReference type="AlphaFoldDB" id="A0A1D1V0L9"/>